<accession>A0A0H3BNJ7</accession>
<name>A0A0H3BNJ7_SALNS</name>
<gene>
    <name evidence="1" type="ordered locus">SNSL254_A2646</name>
</gene>
<sequence length="223" mass="26779">MNARLISAPSLSPEEQKNRLAEFFREYWGTQQINDYHTDTTFHVNHKKQYCDLRWSEKYIDVDYWCSREIHHKEWSKFLIAITTALHTPIPPYYLDFNLKGHRTTLRKRHRRTESKIGCFIYPYKEDPDGGWDYSVDCLMIYESDFEILAAGINKLYPRNHEDKSFDYTSWNEFTLAECEKIISHWLIIARSNGEYASFIQYVIEWIQPLLHQYDSIMIEGNL</sequence>
<proteinExistence type="predicted"/>
<dbReference type="RefSeq" id="WP_000994057.1">
    <property type="nucleotide sequence ID" value="NC_011080.1"/>
</dbReference>
<organism evidence="1 2">
    <name type="scientific">Salmonella newport (strain SL254)</name>
    <dbReference type="NCBI Taxonomy" id="423368"/>
    <lineage>
        <taxon>Bacteria</taxon>
        <taxon>Pseudomonadati</taxon>
        <taxon>Pseudomonadota</taxon>
        <taxon>Gammaproteobacteria</taxon>
        <taxon>Enterobacterales</taxon>
        <taxon>Enterobacteriaceae</taxon>
        <taxon>Salmonella</taxon>
    </lineage>
</organism>
<dbReference type="EMBL" id="CP001113">
    <property type="protein sequence ID" value="ACF62532.1"/>
    <property type="molecule type" value="Genomic_DNA"/>
</dbReference>
<evidence type="ECO:0000313" key="2">
    <source>
        <dbReference type="Proteomes" id="UP000008824"/>
    </source>
</evidence>
<dbReference type="KEGG" id="see:SNSL254_A2646"/>
<evidence type="ECO:0000313" key="1">
    <source>
        <dbReference type="EMBL" id="ACF62532.1"/>
    </source>
</evidence>
<dbReference type="Proteomes" id="UP000008824">
    <property type="component" value="Chromosome"/>
</dbReference>
<dbReference type="HOGENOM" id="CLU_107950_0_0_6"/>
<reference evidence="1 2" key="1">
    <citation type="journal article" date="2011" name="J. Bacteriol.">
        <title>Comparative genomics of 28 Salmonella enterica isolates: evidence for CRISPR-mediated adaptive sublineage evolution.</title>
        <authorList>
            <person name="Fricke W.F."/>
            <person name="Mammel M.K."/>
            <person name="McDermott P.F."/>
            <person name="Tartera C."/>
            <person name="White D.G."/>
            <person name="Leclerc J.E."/>
            <person name="Ravel J."/>
            <person name="Cebula T.A."/>
        </authorList>
    </citation>
    <scope>NUCLEOTIDE SEQUENCE [LARGE SCALE GENOMIC DNA]</scope>
    <source>
        <strain evidence="1 2">SL254</strain>
    </source>
</reference>
<dbReference type="AlphaFoldDB" id="A0A0H3BNJ7"/>
<protein>
    <submittedName>
        <fullName evidence="1">Uncharacterized protein</fullName>
    </submittedName>
</protein>